<dbReference type="OrthoDB" id="9802676at2"/>
<gene>
    <name evidence="10" type="primary">codA</name>
    <name evidence="8" type="synonym">tadA</name>
    <name evidence="10" type="ORF">TST_1165</name>
</gene>
<evidence type="ECO:0000256" key="4">
    <source>
        <dbReference type="ARBA" id="ARBA00022723"/>
    </source>
</evidence>
<dbReference type="PANTHER" id="PTHR11079:SF202">
    <property type="entry name" value="TRNA-SPECIFIC ADENOSINE DEAMINASE"/>
    <property type="match status" value="1"/>
</dbReference>
<dbReference type="InterPro" id="IPR002125">
    <property type="entry name" value="CMP_dCMP_dom"/>
</dbReference>
<dbReference type="NCBIfam" id="NF008113">
    <property type="entry name" value="PRK10860.1"/>
    <property type="match status" value="1"/>
</dbReference>
<evidence type="ECO:0000256" key="1">
    <source>
        <dbReference type="ARBA" id="ARBA00010669"/>
    </source>
</evidence>
<keyword evidence="3 8" id="KW-0819">tRNA processing</keyword>
<dbReference type="Proteomes" id="UP000063234">
    <property type="component" value="Chromosome"/>
</dbReference>
<dbReference type="InterPro" id="IPR016193">
    <property type="entry name" value="Cytidine_deaminase-like"/>
</dbReference>
<dbReference type="KEGG" id="ttk:TST_1165"/>
<dbReference type="STRING" id="1298851.TST_1165"/>
<dbReference type="AlphaFoldDB" id="A0A0S3QUF8"/>
<keyword evidence="6 8" id="KW-0862">Zinc</keyword>
<dbReference type="GO" id="GO:0008270">
    <property type="term" value="F:zinc ion binding"/>
    <property type="evidence" value="ECO:0007669"/>
    <property type="project" value="UniProtKB-UniRule"/>
</dbReference>
<comment type="function">
    <text evidence="8">Catalyzes the deamination of adenosine to inosine at the wobble position 34 of tRNA(Arg2).</text>
</comment>
<evidence type="ECO:0000259" key="9">
    <source>
        <dbReference type="PROSITE" id="PS51747"/>
    </source>
</evidence>
<feature type="binding site" evidence="8">
    <location>
        <position position="86"/>
    </location>
    <ligand>
        <name>Zn(2+)</name>
        <dbReference type="ChEBI" id="CHEBI:29105"/>
        <note>catalytic</note>
    </ligand>
</feature>
<accession>A0A0S3QUF8</accession>
<feature type="domain" description="CMP/dCMP-type deaminase" evidence="9">
    <location>
        <begin position="4"/>
        <end position="132"/>
    </location>
</feature>
<dbReference type="PATRIC" id="fig|1298851.3.peg.1224"/>
<evidence type="ECO:0000313" key="10">
    <source>
        <dbReference type="EMBL" id="BAT71957.1"/>
    </source>
</evidence>
<dbReference type="InterPro" id="IPR028883">
    <property type="entry name" value="tRNA_aden_deaminase"/>
</dbReference>
<dbReference type="InterPro" id="IPR016192">
    <property type="entry name" value="APOBEC/CMP_deaminase_Zn-bd"/>
</dbReference>
<dbReference type="CDD" id="cd01285">
    <property type="entry name" value="nucleoside_deaminase"/>
    <property type="match status" value="1"/>
</dbReference>
<comment type="cofactor">
    <cofactor evidence="8">
        <name>Zn(2+)</name>
        <dbReference type="ChEBI" id="CHEBI:29105"/>
    </cofactor>
    <text evidence="8">Binds 1 zinc ion per subunit.</text>
</comment>
<comment type="catalytic activity">
    <reaction evidence="7 8">
        <text>adenosine(34) in tRNA + H2O + H(+) = inosine(34) in tRNA + NH4(+)</text>
        <dbReference type="Rhea" id="RHEA:43168"/>
        <dbReference type="Rhea" id="RHEA-COMP:10373"/>
        <dbReference type="Rhea" id="RHEA-COMP:10374"/>
        <dbReference type="ChEBI" id="CHEBI:15377"/>
        <dbReference type="ChEBI" id="CHEBI:15378"/>
        <dbReference type="ChEBI" id="CHEBI:28938"/>
        <dbReference type="ChEBI" id="CHEBI:74411"/>
        <dbReference type="ChEBI" id="CHEBI:82852"/>
        <dbReference type="EC" id="3.5.4.33"/>
    </reaction>
</comment>
<dbReference type="Gene3D" id="3.40.140.10">
    <property type="entry name" value="Cytidine Deaminase, domain 2"/>
    <property type="match status" value="1"/>
</dbReference>
<evidence type="ECO:0000256" key="2">
    <source>
        <dbReference type="ARBA" id="ARBA00011738"/>
    </source>
</evidence>
<organism evidence="10 11">
    <name type="scientific">Thermosulfidibacter takaii (strain DSM 17441 / JCM 13301 / NBRC 103674 / ABI70S6)</name>
    <dbReference type="NCBI Taxonomy" id="1298851"/>
    <lineage>
        <taxon>Bacteria</taxon>
        <taxon>Pseudomonadati</taxon>
        <taxon>Thermosulfidibacterota</taxon>
        <taxon>Thermosulfidibacteria</taxon>
        <taxon>Thermosulfidibacterales</taxon>
        <taxon>Thermosulfidibacteraceae</taxon>
    </lineage>
</organism>
<dbReference type="Pfam" id="PF00383">
    <property type="entry name" value="dCMP_cyt_deam_1"/>
    <property type="match status" value="1"/>
</dbReference>
<evidence type="ECO:0000256" key="6">
    <source>
        <dbReference type="ARBA" id="ARBA00022833"/>
    </source>
</evidence>
<dbReference type="EMBL" id="AP013035">
    <property type="protein sequence ID" value="BAT71957.1"/>
    <property type="molecule type" value="Genomic_DNA"/>
</dbReference>
<evidence type="ECO:0000256" key="7">
    <source>
        <dbReference type="ARBA" id="ARBA00048045"/>
    </source>
</evidence>
<sequence>MEDDKLLFYMQIALKEAKKALEKEEVPIGAVIVDPEGNIIGRGHNLKETTKDPTAHAEIIAIREASQKIGDWRLEGCTLFSTIEPCIMCCGAIIQARISKVYYGAPDPKFGAVESLYRIFDDERLNHRVQYQGGILQEECAQLLKDFFKALRNQ</sequence>
<evidence type="ECO:0000256" key="5">
    <source>
        <dbReference type="ARBA" id="ARBA00022801"/>
    </source>
</evidence>
<dbReference type="EC" id="3.5.4.33" evidence="8"/>
<keyword evidence="4 8" id="KW-0479">Metal-binding</keyword>
<comment type="similarity">
    <text evidence="1">Belongs to the cytidine and deoxycytidylate deaminase family. ADAT2 subfamily.</text>
</comment>
<dbReference type="PROSITE" id="PS00903">
    <property type="entry name" value="CYT_DCMP_DEAMINASES_1"/>
    <property type="match status" value="1"/>
</dbReference>
<keyword evidence="11" id="KW-1185">Reference proteome</keyword>
<keyword evidence="5 8" id="KW-0378">Hydrolase</keyword>
<dbReference type="PROSITE" id="PS51747">
    <property type="entry name" value="CYT_DCMP_DEAMINASES_2"/>
    <property type="match status" value="1"/>
</dbReference>
<dbReference type="GO" id="GO:0002100">
    <property type="term" value="P:tRNA wobble adenosine to inosine editing"/>
    <property type="evidence" value="ECO:0007669"/>
    <property type="project" value="UniProtKB-UniRule"/>
</dbReference>
<protein>
    <recommendedName>
        <fullName evidence="8">tRNA-specific adenosine deaminase</fullName>
        <ecNumber evidence="8">3.5.4.33</ecNumber>
    </recommendedName>
</protein>
<dbReference type="HAMAP" id="MF_00972">
    <property type="entry name" value="tRNA_aden_deaminase"/>
    <property type="match status" value="1"/>
</dbReference>
<evidence type="ECO:0000313" key="11">
    <source>
        <dbReference type="Proteomes" id="UP000063234"/>
    </source>
</evidence>
<dbReference type="PANTHER" id="PTHR11079">
    <property type="entry name" value="CYTOSINE DEAMINASE FAMILY MEMBER"/>
    <property type="match status" value="1"/>
</dbReference>
<evidence type="ECO:0000256" key="8">
    <source>
        <dbReference type="HAMAP-Rule" id="MF_00972"/>
    </source>
</evidence>
<dbReference type="FunFam" id="3.40.140.10:FF:000005">
    <property type="entry name" value="tRNA-specific adenosine deaminase"/>
    <property type="match status" value="1"/>
</dbReference>
<feature type="binding site" evidence="8">
    <location>
        <position position="89"/>
    </location>
    <ligand>
        <name>Zn(2+)</name>
        <dbReference type="ChEBI" id="CHEBI:29105"/>
        <note>catalytic</note>
    </ligand>
</feature>
<reference evidence="11" key="1">
    <citation type="journal article" date="2018" name="Science">
        <title>A primordial and reversible TCA cycle in a facultatively chemolithoautotrophic thermophile.</title>
        <authorList>
            <person name="Nunoura T."/>
            <person name="Chikaraishi Y."/>
            <person name="Izaki R."/>
            <person name="Suwa T."/>
            <person name="Sato T."/>
            <person name="Harada T."/>
            <person name="Mori K."/>
            <person name="Kato Y."/>
            <person name="Miyazaki M."/>
            <person name="Shimamura S."/>
            <person name="Yanagawa K."/>
            <person name="Shuto A."/>
            <person name="Ohkouchi N."/>
            <person name="Fujita N."/>
            <person name="Takaki Y."/>
            <person name="Atomi H."/>
            <person name="Takai K."/>
        </authorList>
    </citation>
    <scope>NUCLEOTIDE SEQUENCE [LARGE SCALE GENOMIC DNA]</scope>
    <source>
        <strain evidence="11">DSM 17441 / JCM 13301 / NBRC 103674 / ABI70S6</strain>
    </source>
</reference>
<name>A0A0S3QUF8_THET7</name>
<feature type="active site" description="Proton donor" evidence="8">
    <location>
        <position position="58"/>
    </location>
</feature>
<proteinExistence type="inferred from homology"/>
<feature type="binding site" evidence="8">
    <location>
        <position position="56"/>
    </location>
    <ligand>
        <name>Zn(2+)</name>
        <dbReference type="ChEBI" id="CHEBI:29105"/>
        <note>catalytic</note>
    </ligand>
</feature>
<evidence type="ECO:0000256" key="3">
    <source>
        <dbReference type="ARBA" id="ARBA00022694"/>
    </source>
</evidence>
<dbReference type="SUPFAM" id="SSF53927">
    <property type="entry name" value="Cytidine deaminase-like"/>
    <property type="match status" value="1"/>
</dbReference>
<comment type="subunit">
    <text evidence="2 8">Homodimer.</text>
</comment>
<dbReference type="GO" id="GO:0052717">
    <property type="term" value="F:tRNA-specific adenosine-34 deaminase activity"/>
    <property type="evidence" value="ECO:0007669"/>
    <property type="project" value="UniProtKB-UniRule"/>
</dbReference>